<dbReference type="InterPro" id="IPR029052">
    <property type="entry name" value="Metallo-depent_PP-like"/>
</dbReference>
<evidence type="ECO:0000256" key="1">
    <source>
        <dbReference type="ARBA" id="ARBA00005662"/>
    </source>
</evidence>
<dbReference type="PANTHER" id="PTHR33393:SF12">
    <property type="entry name" value="CAPSULE BIOSYNTHESIS PROTEIN CAPA"/>
    <property type="match status" value="1"/>
</dbReference>
<dbReference type="CDD" id="cd07381">
    <property type="entry name" value="MPP_CapA"/>
    <property type="match status" value="1"/>
</dbReference>
<comment type="caution">
    <text evidence="3">The sequence shown here is derived from an EMBL/GenBank/DDBJ whole genome shotgun (WGS) entry which is preliminary data.</text>
</comment>
<name>A0ABX2SM74_VREZH</name>
<accession>A0ABX2SM74</accession>
<dbReference type="Proteomes" id="UP000528918">
    <property type="component" value="Unassembled WGS sequence"/>
</dbReference>
<keyword evidence="4" id="KW-1185">Reference proteome</keyword>
<feature type="domain" description="Capsule synthesis protein CapA" evidence="2">
    <location>
        <begin position="4"/>
        <end position="257"/>
    </location>
</feature>
<dbReference type="EMBL" id="JACCDD010000001">
    <property type="protein sequence ID" value="NYS43402.1"/>
    <property type="molecule type" value="Genomic_DNA"/>
</dbReference>
<evidence type="ECO:0000259" key="2">
    <source>
        <dbReference type="SMART" id="SM00854"/>
    </source>
</evidence>
<reference evidence="3 4" key="1">
    <citation type="journal article" date="2013" name="Antonie Van Leeuwenhoek">
        <title>Halomonas zhaodongensis sp. nov., a slightly halophilic bacterium isolated from saline-alkaline soils in Zhaodong, China.</title>
        <authorList>
            <person name="Jiang J."/>
            <person name="Pan Y."/>
            <person name="Meng L."/>
            <person name="Hu S."/>
            <person name="Zhang X."/>
            <person name="Hu B."/>
            <person name="Meng J."/>
            <person name="Li C."/>
            <person name="Huang H."/>
            <person name="Wang K."/>
            <person name="Su T."/>
        </authorList>
    </citation>
    <scope>NUCLEOTIDE SEQUENCE [LARGE SCALE GENOMIC DNA]</scope>
    <source>
        <strain evidence="3 4">NEAU-ST10-25</strain>
    </source>
</reference>
<dbReference type="Gene3D" id="3.60.21.10">
    <property type="match status" value="1"/>
</dbReference>
<comment type="similarity">
    <text evidence="1">Belongs to the CapA family.</text>
</comment>
<dbReference type="SMART" id="SM00854">
    <property type="entry name" value="PGA_cap"/>
    <property type="match status" value="1"/>
</dbReference>
<dbReference type="InterPro" id="IPR052169">
    <property type="entry name" value="CW_Biosynth-Accessory"/>
</dbReference>
<protein>
    <submittedName>
        <fullName evidence="3">CapA family protein</fullName>
    </submittedName>
</protein>
<evidence type="ECO:0000313" key="4">
    <source>
        <dbReference type="Proteomes" id="UP000528918"/>
    </source>
</evidence>
<dbReference type="PANTHER" id="PTHR33393">
    <property type="entry name" value="POLYGLUTAMINE SYNTHESIS ACCESSORY PROTEIN RV0574C-RELATED"/>
    <property type="match status" value="1"/>
</dbReference>
<dbReference type="SUPFAM" id="SSF56300">
    <property type="entry name" value="Metallo-dependent phosphatases"/>
    <property type="match status" value="1"/>
</dbReference>
<dbReference type="RefSeq" id="WP_179926776.1">
    <property type="nucleotide sequence ID" value="NZ_JACCDD010000001.1"/>
</dbReference>
<evidence type="ECO:0000313" key="3">
    <source>
        <dbReference type="EMBL" id="NYS43402.1"/>
    </source>
</evidence>
<proteinExistence type="inferred from homology"/>
<gene>
    <name evidence="3" type="ORF">HZS79_00410</name>
</gene>
<dbReference type="Pfam" id="PF09587">
    <property type="entry name" value="PGA_cap"/>
    <property type="match status" value="1"/>
</dbReference>
<organism evidence="3 4">
    <name type="scientific">Vreelandella zhaodongensis</name>
    <name type="common">Halomonas zhaodongensis</name>
    <dbReference type="NCBI Taxonomy" id="1176240"/>
    <lineage>
        <taxon>Bacteria</taxon>
        <taxon>Pseudomonadati</taxon>
        <taxon>Pseudomonadota</taxon>
        <taxon>Gammaproteobacteria</taxon>
        <taxon>Oceanospirillales</taxon>
        <taxon>Halomonadaceae</taxon>
        <taxon>Vreelandella</taxon>
    </lineage>
</organism>
<dbReference type="InterPro" id="IPR019079">
    <property type="entry name" value="Capsule_synth_CapA"/>
</dbReference>
<sequence>MICKVGAVGDILLHGNVIRSCKSGDDYDFSAKMGLAEALFKNFDISIVNQESIAAGSNYPISSYPKFNSPTQILDYLVYMGVDIVNVANNHMLDFGQDALSSYISNLKQRNLEYVGCEVDDSTTYKVIESNGIKVAFISYTDGSKLPIKTINELNINYFKGESYAMRMNHRLTKIKRDIKEAKAHADAVILSLHFGEEYHRLPNSFQREVVITLAETSVDVIIGHHPHVLQPTEWIENSMGKQVLVAYSLGNFFSGQGGLYRQIGGCFSFDLRKVDNECVVENESIEFTYVDVFGDLSLKKLSDLADQNEILRTGRGRVHNAKSIHDKLKSNFTKFNSSITVY</sequence>